<evidence type="ECO:0000259" key="5">
    <source>
        <dbReference type="PROSITE" id="PS50931"/>
    </source>
</evidence>
<keyword evidence="2" id="KW-0805">Transcription regulation</keyword>
<accession>A0A157ZJQ7</accession>
<dbReference type="FunFam" id="1.10.10.10:FF:000001">
    <property type="entry name" value="LysR family transcriptional regulator"/>
    <property type="match status" value="1"/>
</dbReference>
<evidence type="ECO:0000256" key="4">
    <source>
        <dbReference type="ARBA" id="ARBA00023163"/>
    </source>
</evidence>
<keyword evidence="7" id="KW-1185">Reference proteome</keyword>
<dbReference type="PROSITE" id="PS50931">
    <property type="entry name" value="HTH_LYSR"/>
    <property type="match status" value="1"/>
</dbReference>
<dbReference type="CDD" id="cd08422">
    <property type="entry name" value="PBP2_CrgA_like"/>
    <property type="match status" value="1"/>
</dbReference>
<name>A0A157ZJQ7_9BURK</name>
<dbReference type="Proteomes" id="UP000054911">
    <property type="component" value="Unassembled WGS sequence"/>
</dbReference>
<dbReference type="SUPFAM" id="SSF53850">
    <property type="entry name" value="Periplasmic binding protein-like II"/>
    <property type="match status" value="1"/>
</dbReference>
<evidence type="ECO:0000313" key="6">
    <source>
        <dbReference type="EMBL" id="SAK45731.1"/>
    </source>
</evidence>
<dbReference type="InterPro" id="IPR000847">
    <property type="entry name" value="LysR_HTH_N"/>
</dbReference>
<dbReference type="Gene3D" id="1.10.10.10">
    <property type="entry name" value="Winged helix-like DNA-binding domain superfamily/Winged helix DNA-binding domain"/>
    <property type="match status" value="1"/>
</dbReference>
<dbReference type="STRING" id="1777141.AWB80_00951"/>
<dbReference type="PANTHER" id="PTHR30537">
    <property type="entry name" value="HTH-TYPE TRANSCRIPTIONAL REGULATOR"/>
    <property type="match status" value="1"/>
</dbReference>
<dbReference type="Gene3D" id="3.40.190.290">
    <property type="match status" value="1"/>
</dbReference>
<comment type="similarity">
    <text evidence="1">Belongs to the LysR transcriptional regulatory family.</text>
</comment>
<protein>
    <submittedName>
        <fullName evidence="6">LysR family transcriptional regulator</fullName>
    </submittedName>
</protein>
<gene>
    <name evidence="6" type="ORF">AWB80_00951</name>
</gene>
<comment type="caution">
    <text evidence="6">The sequence shown here is derived from an EMBL/GenBank/DDBJ whole genome shotgun (WGS) entry which is preliminary data.</text>
</comment>
<evidence type="ECO:0000256" key="2">
    <source>
        <dbReference type="ARBA" id="ARBA00023015"/>
    </source>
</evidence>
<reference evidence="6" key="1">
    <citation type="submission" date="2016-01" db="EMBL/GenBank/DDBJ databases">
        <authorList>
            <person name="Peeters C."/>
        </authorList>
    </citation>
    <scope>NUCLEOTIDE SEQUENCE [LARGE SCALE GENOMIC DNA]</scope>
    <source>
        <strain evidence="6">LMG 29323</strain>
    </source>
</reference>
<dbReference type="InterPro" id="IPR036388">
    <property type="entry name" value="WH-like_DNA-bd_sf"/>
</dbReference>
<dbReference type="GO" id="GO:0003677">
    <property type="term" value="F:DNA binding"/>
    <property type="evidence" value="ECO:0007669"/>
    <property type="project" value="UniProtKB-KW"/>
</dbReference>
<dbReference type="PANTHER" id="PTHR30537:SF5">
    <property type="entry name" value="HTH-TYPE TRANSCRIPTIONAL ACTIVATOR TTDR-RELATED"/>
    <property type="match status" value="1"/>
</dbReference>
<keyword evidence="4" id="KW-0804">Transcription</keyword>
<evidence type="ECO:0000313" key="7">
    <source>
        <dbReference type="Proteomes" id="UP000054911"/>
    </source>
</evidence>
<dbReference type="InterPro" id="IPR058163">
    <property type="entry name" value="LysR-type_TF_proteobact-type"/>
</dbReference>
<proteinExistence type="inferred from homology"/>
<dbReference type="EMBL" id="FCOE02000002">
    <property type="protein sequence ID" value="SAK45731.1"/>
    <property type="molecule type" value="Genomic_DNA"/>
</dbReference>
<evidence type="ECO:0000256" key="3">
    <source>
        <dbReference type="ARBA" id="ARBA00023125"/>
    </source>
</evidence>
<dbReference type="InterPro" id="IPR036390">
    <property type="entry name" value="WH_DNA-bd_sf"/>
</dbReference>
<dbReference type="GO" id="GO:0003700">
    <property type="term" value="F:DNA-binding transcription factor activity"/>
    <property type="evidence" value="ECO:0007669"/>
    <property type="project" value="InterPro"/>
</dbReference>
<feature type="domain" description="HTH lysR-type" evidence="5">
    <location>
        <begin position="47"/>
        <end position="96"/>
    </location>
</feature>
<evidence type="ECO:0000256" key="1">
    <source>
        <dbReference type="ARBA" id="ARBA00009437"/>
    </source>
</evidence>
<organism evidence="6 7">
    <name type="scientific">Caballeronia pedi</name>
    <dbReference type="NCBI Taxonomy" id="1777141"/>
    <lineage>
        <taxon>Bacteria</taxon>
        <taxon>Pseudomonadati</taxon>
        <taxon>Pseudomonadota</taxon>
        <taxon>Betaproteobacteria</taxon>
        <taxon>Burkholderiales</taxon>
        <taxon>Burkholderiaceae</taxon>
        <taxon>Caballeronia</taxon>
    </lineage>
</organism>
<dbReference type="Pfam" id="PF03466">
    <property type="entry name" value="LysR_substrate"/>
    <property type="match status" value="1"/>
</dbReference>
<keyword evidence="3" id="KW-0238">DNA-binding</keyword>
<dbReference type="SUPFAM" id="SSF46785">
    <property type="entry name" value="Winged helix' DNA-binding domain"/>
    <property type="match status" value="1"/>
</dbReference>
<sequence>MSQSARRERLVRQSHYVLTAMPLDLAFHSDDSLAYSFVTSYAGVVSFLAVANEGSFAKASDRLGIGRSAVSRNVQKLEAQLDARLFLRTTRSTSLTREGELFYKNCQPGVERIVQALEDMRELRNGPPRGHLRIASAPGFGRKVVAPLLSGFNARYPEIALELLLSDRPCDFTAERVDVAFRDGQMEDSEVVAKQLIPMQRVVCASPQYVCEHGLPRHVDDLDKHRCINFRTSTGRIADWEFKVDGLAHKRSPAARQTFNDIDLMLQAVLDGQGIAQLPAYLVCDLLKAGRLVMCLAQHAPDDGGHYLCYLSRKQLPARVRVFVDYMTEHARALDLHCLTATITNASAASLVSAD</sequence>
<dbReference type="InterPro" id="IPR005119">
    <property type="entry name" value="LysR_subst-bd"/>
</dbReference>
<dbReference type="Pfam" id="PF00126">
    <property type="entry name" value="HTH_1"/>
    <property type="match status" value="1"/>
</dbReference>
<dbReference type="AlphaFoldDB" id="A0A157ZJQ7"/>